<comment type="caution">
    <text evidence="2">The sequence shown here is derived from an EMBL/GenBank/DDBJ whole genome shotgun (WGS) entry which is preliminary data.</text>
</comment>
<reference evidence="2" key="1">
    <citation type="submission" date="2021-07" db="EMBL/GenBank/DDBJ databases">
        <authorList>
            <person name="Catto M.A."/>
            <person name="Jacobson A."/>
            <person name="Kennedy G."/>
            <person name="Labadie P."/>
            <person name="Hunt B.G."/>
            <person name="Srinivasan R."/>
        </authorList>
    </citation>
    <scope>NUCLEOTIDE SEQUENCE</scope>
    <source>
        <strain evidence="2">PL_HMW_Pooled</strain>
        <tissue evidence="2">Head</tissue>
    </source>
</reference>
<evidence type="ECO:0000313" key="2">
    <source>
        <dbReference type="EMBL" id="KAK3919101.1"/>
    </source>
</evidence>
<dbReference type="InterPro" id="IPR032675">
    <property type="entry name" value="LRR_dom_sf"/>
</dbReference>
<sequence length="481" mass="56164">MSGGSDQPTKYYTNSPAMNGVELNEDGQPYSQWSDLPNLILEQVFSYLDIKERYAASQVCYNWYIGAFYLPNTWSTFVVTDTTLTRRRYNYFLGWQQILDNTRVPFCLQKIGGYIRTLIFDRMIQFQNLYDFMNKFTEFNEAFGSKLHTLRFNFCCDMDMEERERQRVYGTGGKVLESLKNLMRSLTSLRRLELRDLMLNVIDGQKLLDDVCDMCALTLRELVLVNATEYPCQILHVGVFLNLEVLVISPQNLGEDALVLLGQTRLRHLHILQNSFTPSELLLFPVAAKAWKMCRKDNPTLSVHLKIESFKEKEVVWQEKAPVRSIIYDSPLTKVQSQSVMTVIDLYSQDLRAYGHLGLPRFQRSRSFHERVDALLLLLVRQCVWLHTMVIRERISTATVLLLAKTGCNLQKLIIRRNAVILRCDWPRSPDWSEEFYQWLKVSSRSYEATEREVSQLLGTKWHMVTDKQFKALSVDLHNLR</sequence>
<dbReference type="Gene3D" id="1.20.1280.50">
    <property type="match status" value="1"/>
</dbReference>
<dbReference type="AlphaFoldDB" id="A0AAE1LG98"/>
<evidence type="ECO:0000313" key="3">
    <source>
        <dbReference type="Proteomes" id="UP001219518"/>
    </source>
</evidence>
<reference evidence="2" key="2">
    <citation type="journal article" date="2023" name="BMC Genomics">
        <title>Pest status, molecular evolution, and epigenetic factors derived from the genome assembly of Frankliniella fusca, a thysanopteran phytovirus vector.</title>
        <authorList>
            <person name="Catto M.A."/>
            <person name="Labadie P.E."/>
            <person name="Jacobson A.L."/>
            <person name="Kennedy G.G."/>
            <person name="Srinivasan R."/>
            <person name="Hunt B.G."/>
        </authorList>
    </citation>
    <scope>NUCLEOTIDE SEQUENCE</scope>
    <source>
        <strain evidence="2">PL_HMW_Pooled</strain>
    </source>
</reference>
<dbReference type="Gene3D" id="3.80.10.10">
    <property type="entry name" value="Ribonuclease Inhibitor"/>
    <property type="match status" value="1"/>
</dbReference>
<dbReference type="PANTHER" id="PTHR20872:SF1">
    <property type="entry name" value="F-BOX DOMAIN-CONTAINING PROTEIN"/>
    <property type="match status" value="1"/>
</dbReference>
<dbReference type="PANTHER" id="PTHR20872">
    <property type="match status" value="1"/>
</dbReference>
<accession>A0AAE1LG98</accession>
<dbReference type="EMBL" id="JAHWGI010000970">
    <property type="protein sequence ID" value="KAK3919101.1"/>
    <property type="molecule type" value="Genomic_DNA"/>
</dbReference>
<organism evidence="2 3">
    <name type="scientific">Frankliniella fusca</name>
    <dbReference type="NCBI Taxonomy" id="407009"/>
    <lineage>
        <taxon>Eukaryota</taxon>
        <taxon>Metazoa</taxon>
        <taxon>Ecdysozoa</taxon>
        <taxon>Arthropoda</taxon>
        <taxon>Hexapoda</taxon>
        <taxon>Insecta</taxon>
        <taxon>Pterygota</taxon>
        <taxon>Neoptera</taxon>
        <taxon>Paraneoptera</taxon>
        <taxon>Thysanoptera</taxon>
        <taxon>Terebrantia</taxon>
        <taxon>Thripoidea</taxon>
        <taxon>Thripidae</taxon>
        <taxon>Frankliniella</taxon>
    </lineage>
</organism>
<proteinExistence type="predicted"/>
<dbReference type="SUPFAM" id="SSF81383">
    <property type="entry name" value="F-box domain"/>
    <property type="match status" value="1"/>
</dbReference>
<dbReference type="SMART" id="SM00256">
    <property type="entry name" value="FBOX"/>
    <property type="match status" value="1"/>
</dbReference>
<dbReference type="SUPFAM" id="SSF52047">
    <property type="entry name" value="RNI-like"/>
    <property type="match status" value="1"/>
</dbReference>
<dbReference type="PROSITE" id="PS50181">
    <property type="entry name" value="FBOX"/>
    <property type="match status" value="1"/>
</dbReference>
<dbReference type="InterPro" id="IPR001810">
    <property type="entry name" value="F-box_dom"/>
</dbReference>
<gene>
    <name evidence="2" type="ORF">KUF71_008250</name>
</gene>
<keyword evidence="3" id="KW-1185">Reference proteome</keyword>
<protein>
    <submittedName>
        <fullName evidence="2">F-box/LRR-repeat protein 3</fullName>
    </submittedName>
</protein>
<name>A0AAE1LG98_9NEOP</name>
<dbReference type="Pfam" id="PF12937">
    <property type="entry name" value="F-box-like"/>
    <property type="match status" value="1"/>
</dbReference>
<dbReference type="InterPro" id="IPR036047">
    <property type="entry name" value="F-box-like_dom_sf"/>
</dbReference>
<evidence type="ECO:0000259" key="1">
    <source>
        <dbReference type="PROSITE" id="PS50181"/>
    </source>
</evidence>
<feature type="domain" description="F-box" evidence="1">
    <location>
        <begin position="30"/>
        <end position="77"/>
    </location>
</feature>
<dbReference type="Proteomes" id="UP001219518">
    <property type="component" value="Unassembled WGS sequence"/>
</dbReference>